<reference evidence="2" key="2">
    <citation type="submission" date="2021-04" db="EMBL/GenBank/DDBJ databases">
        <authorList>
            <person name="Gilroy R."/>
        </authorList>
    </citation>
    <scope>NUCLEOTIDE SEQUENCE</scope>
    <source>
        <strain evidence="2">ChiGjej6B6-1540</strain>
    </source>
</reference>
<organism evidence="2 3">
    <name type="scientific">Candidatus Flavonifractor merdipullorum</name>
    <dbReference type="NCBI Taxonomy" id="2838590"/>
    <lineage>
        <taxon>Bacteria</taxon>
        <taxon>Bacillati</taxon>
        <taxon>Bacillota</taxon>
        <taxon>Clostridia</taxon>
        <taxon>Eubacteriales</taxon>
        <taxon>Oscillospiraceae</taxon>
        <taxon>Flavonifractor</taxon>
    </lineage>
</organism>
<sequence length="228" mass="26038">MNELMIFDNPEFGSIRSVEIDGEPWLVGKDVAQALGYTNPQKAIRDHVDEEDKGVNEMFTPGGKQEIAIINESGLYSLVLSSKLPGAKQFRRWVTSEVLPTIRKKGGYTHEPKSAMEMLRLQSQAMFELDDRMTALEEKVDNQMTIDHGQQRQLQRAVSARVLERVATVIPARMVRECKPMFFSALYRDLKDRFGVPSYRDVRVSDYPDAIAYINNWVEPAELRRKGA</sequence>
<evidence type="ECO:0000313" key="3">
    <source>
        <dbReference type="Proteomes" id="UP000824192"/>
    </source>
</evidence>
<dbReference type="Proteomes" id="UP000824192">
    <property type="component" value="Unassembled WGS sequence"/>
</dbReference>
<dbReference type="InterPro" id="IPR003497">
    <property type="entry name" value="BRO_N_domain"/>
</dbReference>
<dbReference type="InterPro" id="IPR018878">
    <property type="entry name" value="ORF6C_dom"/>
</dbReference>
<comment type="caution">
    <text evidence="2">The sequence shown here is derived from an EMBL/GenBank/DDBJ whole genome shotgun (WGS) entry which is preliminary data.</text>
</comment>
<feature type="domain" description="Bro-N" evidence="1">
    <location>
        <begin position="1"/>
        <end position="106"/>
    </location>
</feature>
<dbReference type="PANTHER" id="PTHR36180">
    <property type="entry name" value="DNA-BINDING PROTEIN-RELATED-RELATED"/>
    <property type="match status" value="1"/>
</dbReference>
<evidence type="ECO:0000259" key="1">
    <source>
        <dbReference type="PROSITE" id="PS51750"/>
    </source>
</evidence>
<dbReference type="EMBL" id="DXGA01000112">
    <property type="protein sequence ID" value="HIW94006.1"/>
    <property type="molecule type" value="Genomic_DNA"/>
</dbReference>
<dbReference type="PROSITE" id="PS51750">
    <property type="entry name" value="BRO_N"/>
    <property type="match status" value="1"/>
</dbReference>
<dbReference type="PANTHER" id="PTHR36180:SF2">
    <property type="entry name" value="BRO FAMILY PROTEIN"/>
    <property type="match status" value="1"/>
</dbReference>
<dbReference type="SMART" id="SM01040">
    <property type="entry name" value="Bro-N"/>
    <property type="match status" value="1"/>
</dbReference>
<protein>
    <submittedName>
        <fullName evidence="2">ORF6C domain-containing protein</fullName>
    </submittedName>
</protein>
<evidence type="ECO:0000313" key="2">
    <source>
        <dbReference type="EMBL" id="HIW94006.1"/>
    </source>
</evidence>
<dbReference type="Pfam" id="PF02498">
    <property type="entry name" value="Bro-N"/>
    <property type="match status" value="1"/>
</dbReference>
<dbReference type="Pfam" id="PF10552">
    <property type="entry name" value="ORF6C"/>
    <property type="match status" value="1"/>
</dbReference>
<gene>
    <name evidence="2" type="ORF">H9868_05635</name>
</gene>
<reference evidence="2" key="1">
    <citation type="journal article" date="2021" name="PeerJ">
        <title>Extensive microbial diversity within the chicken gut microbiome revealed by metagenomics and culture.</title>
        <authorList>
            <person name="Gilroy R."/>
            <person name="Ravi A."/>
            <person name="Getino M."/>
            <person name="Pursley I."/>
            <person name="Horton D.L."/>
            <person name="Alikhan N.F."/>
            <person name="Baker D."/>
            <person name="Gharbi K."/>
            <person name="Hall N."/>
            <person name="Watson M."/>
            <person name="Adriaenssens E.M."/>
            <person name="Foster-Nyarko E."/>
            <person name="Jarju S."/>
            <person name="Secka A."/>
            <person name="Antonio M."/>
            <person name="Oren A."/>
            <person name="Chaudhuri R.R."/>
            <person name="La Ragione R."/>
            <person name="Hildebrand F."/>
            <person name="Pallen M.J."/>
        </authorList>
    </citation>
    <scope>NUCLEOTIDE SEQUENCE</scope>
    <source>
        <strain evidence="2">ChiGjej6B6-1540</strain>
    </source>
</reference>
<proteinExistence type="predicted"/>
<name>A0A9D1UPB1_9FIRM</name>
<dbReference type="AlphaFoldDB" id="A0A9D1UPB1"/>
<accession>A0A9D1UPB1</accession>